<feature type="signal peptide" evidence="3">
    <location>
        <begin position="1"/>
        <end position="22"/>
    </location>
</feature>
<evidence type="ECO:0000313" key="6">
    <source>
        <dbReference type="Proteomes" id="UP000251341"/>
    </source>
</evidence>
<dbReference type="Pfam" id="PF13505">
    <property type="entry name" value="OMP_b-brl"/>
    <property type="match status" value="1"/>
</dbReference>
<dbReference type="GO" id="GO:0009279">
    <property type="term" value="C:cell outer membrane"/>
    <property type="evidence" value="ECO:0007669"/>
    <property type="project" value="UniProtKB-SubCell"/>
</dbReference>
<evidence type="ECO:0000256" key="1">
    <source>
        <dbReference type="ARBA" id="ARBA00004442"/>
    </source>
</evidence>
<proteinExistence type="predicted"/>
<evidence type="ECO:0000256" key="3">
    <source>
        <dbReference type="SAM" id="SignalP"/>
    </source>
</evidence>
<keyword evidence="2 3" id="KW-0732">Signal</keyword>
<dbReference type="SUPFAM" id="SSF56925">
    <property type="entry name" value="OMPA-like"/>
    <property type="match status" value="1"/>
</dbReference>
<organism evidence="5 6">
    <name type="scientific">Limnohabitans curvus</name>
    <dbReference type="NCBI Taxonomy" id="323423"/>
    <lineage>
        <taxon>Bacteria</taxon>
        <taxon>Pseudomonadati</taxon>
        <taxon>Pseudomonadota</taxon>
        <taxon>Betaproteobacteria</taxon>
        <taxon>Burkholderiales</taxon>
        <taxon>Comamonadaceae</taxon>
        <taxon>Limnohabitans</taxon>
    </lineage>
</organism>
<evidence type="ECO:0000313" key="5">
    <source>
        <dbReference type="EMBL" id="PUE59673.1"/>
    </source>
</evidence>
<reference evidence="5 6" key="1">
    <citation type="submission" date="2017-04" db="EMBL/GenBank/DDBJ databases">
        <title>Unexpected and diverse lifestyles within the genus Limnohabitans.</title>
        <authorList>
            <person name="Kasalicky V."/>
            <person name="Mehrshad M."/>
            <person name="Andrei S.-A."/>
            <person name="Salcher M."/>
            <person name="Kratochvilova H."/>
            <person name="Simek K."/>
            <person name="Ghai R."/>
        </authorList>
    </citation>
    <scope>NUCLEOTIDE SEQUENCE [LARGE SCALE GENOMIC DNA]</scope>
    <source>
        <strain evidence="5 6">MWH-C5</strain>
    </source>
</reference>
<feature type="domain" description="Outer membrane protein beta-barrel" evidence="4">
    <location>
        <begin position="11"/>
        <end position="179"/>
    </location>
</feature>
<dbReference type="AlphaFoldDB" id="A0A315EPJ6"/>
<dbReference type="Gene3D" id="2.40.160.20">
    <property type="match status" value="1"/>
</dbReference>
<dbReference type="InterPro" id="IPR027385">
    <property type="entry name" value="Beta-barrel_OMP"/>
</dbReference>
<sequence length="179" mass="18807">MKTISRVLASLVLVATAGVASAQSAAKDFYVEGGLAPMKISGEGLGVTPLAARLTLGKNINDNLAVEGVYAFTVSKDSQTVDNTNVDIAVSGYGLYLKPKFAVAKDTEVFARVGYTSSKMTASVGRVSAESDTINSLSYGIGLQTSLTKDWYAQGDYMVFSKKDGITAKGFGVSVGYRF</sequence>
<gene>
    <name evidence="5" type="ORF">B9Z44_08845</name>
</gene>
<feature type="chain" id="PRO_5016395761" description="Outer membrane protein beta-barrel domain-containing protein" evidence="3">
    <location>
        <begin position="23"/>
        <end position="179"/>
    </location>
</feature>
<dbReference type="RefSeq" id="WP_108402222.1">
    <property type="nucleotide sequence ID" value="NZ_NESP01000001.1"/>
</dbReference>
<dbReference type="EMBL" id="NESP01000001">
    <property type="protein sequence ID" value="PUE59673.1"/>
    <property type="molecule type" value="Genomic_DNA"/>
</dbReference>
<protein>
    <recommendedName>
        <fullName evidence="4">Outer membrane protein beta-barrel domain-containing protein</fullName>
    </recommendedName>
</protein>
<evidence type="ECO:0000256" key="2">
    <source>
        <dbReference type="ARBA" id="ARBA00022729"/>
    </source>
</evidence>
<accession>A0A315EPJ6</accession>
<name>A0A315EPJ6_9BURK</name>
<evidence type="ECO:0000259" key="4">
    <source>
        <dbReference type="Pfam" id="PF13505"/>
    </source>
</evidence>
<dbReference type="InterPro" id="IPR011250">
    <property type="entry name" value="OMP/PagP_B-barrel"/>
</dbReference>
<dbReference type="Proteomes" id="UP000251341">
    <property type="component" value="Unassembled WGS sequence"/>
</dbReference>
<comment type="subcellular location">
    <subcellularLocation>
        <location evidence="1">Cell outer membrane</location>
    </subcellularLocation>
</comment>
<keyword evidence="6" id="KW-1185">Reference proteome</keyword>
<comment type="caution">
    <text evidence="5">The sequence shown here is derived from an EMBL/GenBank/DDBJ whole genome shotgun (WGS) entry which is preliminary data.</text>
</comment>